<dbReference type="Proteomes" id="UP000315344">
    <property type="component" value="Unassembled WGS sequence"/>
</dbReference>
<comment type="caution">
    <text evidence="2">The sequence shown here is derived from an EMBL/GenBank/DDBJ whole genome shotgun (WGS) entry which is preliminary data.</text>
</comment>
<feature type="signal peptide" evidence="1">
    <location>
        <begin position="1"/>
        <end position="18"/>
    </location>
</feature>
<gene>
    <name evidence="2" type="ORF">DI616_07240</name>
</gene>
<proteinExistence type="predicted"/>
<organism evidence="2 3">
    <name type="scientific">Paracoccus denitrificans</name>
    <dbReference type="NCBI Taxonomy" id="266"/>
    <lineage>
        <taxon>Bacteria</taxon>
        <taxon>Pseudomonadati</taxon>
        <taxon>Pseudomonadota</taxon>
        <taxon>Alphaproteobacteria</taxon>
        <taxon>Rhodobacterales</taxon>
        <taxon>Paracoccaceae</taxon>
        <taxon>Paracoccus</taxon>
    </lineage>
</organism>
<evidence type="ECO:0000256" key="1">
    <source>
        <dbReference type="SAM" id="SignalP"/>
    </source>
</evidence>
<dbReference type="EMBL" id="VAFL01000004">
    <property type="protein sequence ID" value="TKW67430.1"/>
    <property type="molecule type" value="Genomic_DNA"/>
</dbReference>
<name>A0A533IBI0_PARDE</name>
<protein>
    <submittedName>
        <fullName evidence="2">Uncharacterized protein</fullName>
    </submittedName>
</protein>
<feature type="chain" id="PRO_5021805177" evidence="1">
    <location>
        <begin position="19"/>
        <end position="179"/>
    </location>
</feature>
<accession>A0A533IBI0</accession>
<evidence type="ECO:0000313" key="2">
    <source>
        <dbReference type="EMBL" id="TKW67430.1"/>
    </source>
</evidence>
<keyword evidence="1" id="KW-0732">Signal</keyword>
<sequence length="179" mass="19015">MIRLAVLLGLCVADPSLACEPPLNKADAIDNRIRVGPQCEYDNAAPDDNYLQVNGKPVVDIGGGKIGQRQSSSDSCFFAQQMMFVDCSTAELIVIDGINEDSGIAGMGAQSVTKLQRAGGGPIALGPKTTVAELARISDRHGFDYKLGADIYQRVEARNRVDPYCGCKLYYPGSAGAGR</sequence>
<dbReference type="AlphaFoldDB" id="A0A533IBI0"/>
<evidence type="ECO:0000313" key="3">
    <source>
        <dbReference type="Proteomes" id="UP000315344"/>
    </source>
</evidence>
<reference evidence="2 3" key="1">
    <citation type="journal article" date="2017" name="Nat. Commun.">
        <title>In situ click chemistry generation of cyclooxygenase-2 inhibitors.</title>
        <authorList>
            <person name="Bhardwaj A."/>
            <person name="Kaur J."/>
            <person name="Wuest M."/>
            <person name="Wuest F."/>
        </authorList>
    </citation>
    <scope>NUCLEOTIDE SEQUENCE [LARGE SCALE GENOMIC DNA]</scope>
    <source>
        <strain evidence="2">S2_012_000_R3_94</strain>
    </source>
</reference>